<dbReference type="Gene3D" id="3.40.50.300">
    <property type="entry name" value="P-loop containing nucleotide triphosphate hydrolases"/>
    <property type="match status" value="1"/>
</dbReference>
<comment type="caution">
    <text evidence="2">The sequence shown here is derived from an EMBL/GenBank/DDBJ whole genome shotgun (WGS) entry which is preliminary data.</text>
</comment>
<dbReference type="InterPro" id="IPR003593">
    <property type="entry name" value="AAA+_ATPase"/>
</dbReference>
<organism evidence="2 3">
    <name type="scientific">Pseudomonas lundensis</name>
    <dbReference type="NCBI Taxonomy" id="86185"/>
    <lineage>
        <taxon>Bacteria</taxon>
        <taxon>Pseudomonadati</taxon>
        <taxon>Pseudomonadota</taxon>
        <taxon>Gammaproteobacteria</taxon>
        <taxon>Pseudomonadales</taxon>
        <taxon>Pseudomonadaceae</taxon>
        <taxon>Pseudomonas</taxon>
    </lineage>
</organism>
<dbReference type="InterPro" id="IPR027417">
    <property type="entry name" value="P-loop_NTPase"/>
</dbReference>
<dbReference type="Pfam" id="PF13304">
    <property type="entry name" value="AAA_21"/>
    <property type="match status" value="1"/>
</dbReference>
<reference evidence="2 3" key="1">
    <citation type="submission" date="2017-08" db="EMBL/GenBank/DDBJ databases">
        <title>Genomic and metabolic characterisation of spoilage-associated Pseudomonas species.</title>
        <authorList>
            <person name="Stanborough T."/>
            <person name="Fegan N."/>
            <person name="Powell S.M."/>
            <person name="Singh T."/>
            <person name="Tamplin M.L."/>
            <person name="Chandry P.S."/>
        </authorList>
    </citation>
    <scope>NUCLEOTIDE SEQUENCE [LARGE SCALE GENOMIC DNA]</scope>
    <source>
        <strain evidence="2 3">L1802</strain>
    </source>
</reference>
<evidence type="ECO:0000259" key="1">
    <source>
        <dbReference type="SMART" id="SM00382"/>
    </source>
</evidence>
<feature type="domain" description="AAA+ ATPase" evidence="1">
    <location>
        <begin position="196"/>
        <end position="471"/>
    </location>
</feature>
<accession>A0A266NC06</accession>
<evidence type="ECO:0000313" key="3">
    <source>
        <dbReference type="Proteomes" id="UP000215788"/>
    </source>
</evidence>
<dbReference type="InterPro" id="IPR003959">
    <property type="entry name" value="ATPase_AAA_core"/>
</dbReference>
<dbReference type="GO" id="GO:0005524">
    <property type="term" value="F:ATP binding"/>
    <property type="evidence" value="ECO:0007669"/>
    <property type="project" value="InterPro"/>
</dbReference>
<evidence type="ECO:0000313" key="2">
    <source>
        <dbReference type="EMBL" id="OZY60038.1"/>
    </source>
</evidence>
<dbReference type="RefSeq" id="WP_094992980.1">
    <property type="nucleotide sequence ID" value="NZ_NQKI01000009.1"/>
</dbReference>
<dbReference type="PANTHER" id="PTHR43581:SF4">
    <property type="entry name" value="ATP_GTP PHOSPHATASE"/>
    <property type="match status" value="1"/>
</dbReference>
<dbReference type="OrthoDB" id="9815944at2"/>
<dbReference type="GO" id="GO:0016887">
    <property type="term" value="F:ATP hydrolysis activity"/>
    <property type="evidence" value="ECO:0007669"/>
    <property type="project" value="InterPro"/>
</dbReference>
<dbReference type="SUPFAM" id="SSF52540">
    <property type="entry name" value="P-loop containing nucleoside triphosphate hydrolases"/>
    <property type="match status" value="2"/>
</dbReference>
<name>A0A266NC06_9PSED</name>
<protein>
    <recommendedName>
        <fullName evidence="1">AAA+ ATPase domain-containing protein</fullName>
    </recommendedName>
</protein>
<dbReference type="Proteomes" id="UP000215788">
    <property type="component" value="Unassembled WGS sequence"/>
</dbReference>
<gene>
    <name evidence="2" type="ORF">CJF39_08270</name>
</gene>
<dbReference type="EMBL" id="NQKI01000009">
    <property type="protein sequence ID" value="OZY60038.1"/>
    <property type="molecule type" value="Genomic_DNA"/>
</dbReference>
<dbReference type="InterPro" id="IPR051396">
    <property type="entry name" value="Bact_Antivir_Def_Nuclease"/>
</dbReference>
<dbReference type="SMART" id="SM00382">
    <property type="entry name" value="AAA"/>
    <property type="match status" value="1"/>
</dbReference>
<dbReference type="AlphaFoldDB" id="A0A266NC06"/>
<proteinExistence type="predicted"/>
<sequence length="549" mass="61618">MDFQVLPPRTAPNYDSEDSFALIQNNWNDYSFETQYSLVYLGPASKRGHNLIGTVKILKRGQTELDTLQITEDFNALDGNFISVGQSLDYYQRLSALTEDLRIKVLESLNDFVHNPSFGNEFRTEPGWKTSLFRDFSENESFLLTATSLLNKTFEGLLDSNLKFTFHVAGWDQSINFDYSLPDFVNRVSGISHPIPNRIISLIGRNGCGKSTLLARLARIAYATTKDRNSLNFITAGKITPEGIGFPRIITVSYSAFDSFRLPGIKPEQEGEPDERLQIIKDLEEGGGRFIFCGLRDIATELKITIESESNNTLSPLISDKVKTTLLKPVDRLAKEFYDTLTIVKRNRASHILDRALNCISSDASFSSFKHILTTQKLLENDPINLFIDWSTGHKIVMQILTNLAAHTTQSSLILIDEPETHLHPPLLAALMHAVRILLNIKKAFAIVATHSPVVLQESLKTHTFIIRREGSKTTIAQPPKETFGENIGTLTGDVFGLDSTVTDFHTILDRLIDEYKSVQTIEYFFQPNGLSMQARAYVMSQLASKGLL</sequence>
<dbReference type="PANTHER" id="PTHR43581">
    <property type="entry name" value="ATP/GTP PHOSPHATASE"/>
    <property type="match status" value="1"/>
</dbReference>